<dbReference type="Proteomes" id="UP000193411">
    <property type="component" value="Unassembled WGS sequence"/>
</dbReference>
<evidence type="ECO:0000313" key="3">
    <source>
        <dbReference type="Proteomes" id="UP000193411"/>
    </source>
</evidence>
<evidence type="ECO:0000256" key="1">
    <source>
        <dbReference type="SAM" id="SignalP"/>
    </source>
</evidence>
<dbReference type="AlphaFoldDB" id="A0A1Y2HLB8"/>
<evidence type="ECO:0008006" key="4">
    <source>
        <dbReference type="Google" id="ProtNLM"/>
    </source>
</evidence>
<organism evidence="2 3">
    <name type="scientific">Catenaria anguillulae PL171</name>
    <dbReference type="NCBI Taxonomy" id="765915"/>
    <lineage>
        <taxon>Eukaryota</taxon>
        <taxon>Fungi</taxon>
        <taxon>Fungi incertae sedis</taxon>
        <taxon>Blastocladiomycota</taxon>
        <taxon>Blastocladiomycetes</taxon>
        <taxon>Blastocladiales</taxon>
        <taxon>Catenariaceae</taxon>
        <taxon>Catenaria</taxon>
    </lineage>
</organism>
<gene>
    <name evidence="2" type="ORF">BCR44DRAFT_1127364</name>
</gene>
<protein>
    <recommendedName>
        <fullName evidence="4">Secreted protein</fullName>
    </recommendedName>
</protein>
<reference evidence="2 3" key="1">
    <citation type="submission" date="2016-07" db="EMBL/GenBank/DDBJ databases">
        <title>Pervasive Adenine N6-methylation of Active Genes in Fungi.</title>
        <authorList>
            <consortium name="DOE Joint Genome Institute"/>
            <person name="Mondo S.J."/>
            <person name="Dannebaum R.O."/>
            <person name="Kuo R.C."/>
            <person name="Labutti K."/>
            <person name="Haridas S."/>
            <person name="Kuo A."/>
            <person name="Salamov A."/>
            <person name="Ahrendt S.R."/>
            <person name="Lipzen A."/>
            <person name="Sullivan W."/>
            <person name="Andreopoulos W.B."/>
            <person name="Clum A."/>
            <person name="Lindquist E."/>
            <person name="Daum C."/>
            <person name="Ramamoorthy G.K."/>
            <person name="Gryganskyi A."/>
            <person name="Culley D."/>
            <person name="Magnuson J.K."/>
            <person name="James T.Y."/>
            <person name="O'Malley M.A."/>
            <person name="Stajich J.E."/>
            <person name="Spatafora J.W."/>
            <person name="Visel A."/>
            <person name="Grigoriev I.V."/>
        </authorList>
    </citation>
    <scope>NUCLEOTIDE SEQUENCE [LARGE SCALE GENOMIC DNA]</scope>
    <source>
        <strain evidence="2 3">PL171</strain>
    </source>
</reference>
<keyword evidence="3" id="KW-1185">Reference proteome</keyword>
<accession>A0A1Y2HLB8</accession>
<feature type="signal peptide" evidence="1">
    <location>
        <begin position="1"/>
        <end position="28"/>
    </location>
</feature>
<comment type="caution">
    <text evidence="2">The sequence shown here is derived from an EMBL/GenBank/DDBJ whole genome shotgun (WGS) entry which is preliminary data.</text>
</comment>
<feature type="chain" id="PRO_5012237572" description="Secreted protein" evidence="1">
    <location>
        <begin position="29"/>
        <end position="140"/>
    </location>
</feature>
<evidence type="ECO:0000313" key="2">
    <source>
        <dbReference type="EMBL" id="ORZ35365.1"/>
    </source>
</evidence>
<proteinExistence type="predicted"/>
<name>A0A1Y2HLB8_9FUNG</name>
<dbReference type="EMBL" id="MCFL01000023">
    <property type="protein sequence ID" value="ORZ35365.1"/>
    <property type="molecule type" value="Genomic_DNA"/>
</dbReference>
<keyword evidence="1" id="KW-0732">Signal</keyword>
<sequence>MKWAVSRRLGLCLMSSTIFLNFLATASSSLVEEQLSHLWRLLICLGSWRKRRCCVFLGKDTFDRYQHAIAEQQRRLLLFPRHRSPQLNPLARHHLQPRKTMILAVARFGSRSATKRSGVENGCSVDTALPRALGELLQQV</sequence>